<accession>A0A1G1ZNC4</accession>
<keyword evidence="1" id="KW-0812">Transmembrane</keyword>
<dbReference type="EMBL" id="MHJI01000010">
    <property type="protein sequence ID" value="OGY66092.1"/>
    <property type="molecule type" value="Genomic_DNA"/>
</dbReference>
<keyword evidence="1" id="KW-1133">Transmembrane helix</keyword>
<dbReference type="AlphaFoldDB" id="A0A1G1ZNC4"/>
<dbReference type="InterPro" id="IPR007165">
    <property type="entry name" value="Phage_holin_4_2"/>
</dbReference>
<dbReference type="PANTHER" id="PTHR37309:SF1">
    <property type="entry name" value="SLR0284 PROTEIN"/>
    <property type="match status" value="1"/>
</dbReference>
<comment type="caution">
    <text evidence="2">The sequence shown here is derived from an EMBL/GenBank/DDBJ whole genome shotgun (WGS) entry which is preliminary data.</text>
</comment>
<feature type="transmembrane region" description="Helical" evidence="1">
    <location>
        <begin position="56"/>
        <end position="80"/>
    </location>
</feature>
<evidence type="ECO:0000313" key="2">
    <source>
        <dbReference type="EMBL" id="OGY66092.1"/>
    </source>
</evidence>
<evidence type="ECO:0000313" key="3">
    <source>
        <dbReference type="Proteomes" id="UP000178517"/>
    </source>
</evidence>
<keyword evidence="1" id="KW-0472">Membrane</keyword>
<dbReference type="Pfam" id="PF04020">
    <property type="entry name" value="Phage_holin_4_2"/>
    <property type="match status" value="1"/>
</dbReference>
<reference evidence="2 3" key="1">
    <citation type="journal article" date="2016" name="Nat. Commun.">
        <title>Thousands of microbial genomes shed light on interconnected biogeochemical processes in an aquifer system.</title>
        <authorList>
            <person name="Anantharaman K."/>
            <person name="Brown C.T."/>
            <person name="Hug L.A."/>
            <person name="Sharon I."/>
            <person name="Castelle C.J."/>
            <person name="Probst A.J."/>
            <person name="Thomas B.C."/>
            <person name="Singh A."/>
            <person name="Wilkins M.J."/>
            <person name="Karaoz U."/>
            <person name="Brodie E.L."/>
            <person name="Williams K.H."/>
            <person name="Hubbard S.S."/>
            <person name="Banfield J.F."/>
        </authorList>
    </citation>
    <scope>NUCLEOTIDE SEQUENCE [LARGE SCALE GENOMIC DNA]</scope>
</reference>
<sequence length="122" mass="13638">MISRFVISLVSAIISLLTAAYFVPGFLLEKTPQSLLLVALIFTLMNVTIRPFLRLFFGPIVIVTLGLFYIVINAVILNILDIVSEGVTISGLTSLVYATVIVTVINFLINFSFRRVERERDE</sequence>
<dbReference type="PANTHER" id="PTHR37309">
    <property type="entry name" value="SLR0284 PROTEIN"/>
    <property type="match status" value="1"/>
</dbReference>
<dbReference type="Proteomes" id="UP000178517">
    <property type="component" value="Unassembled WGS sequence"/>
</dbReference>
<organism evidence="2 3">
    <name type="scientific">Candidatus Harrisonbacteria bacterium RIFCSPLOWO2_01_FULL_40_28</name>
    <dbReference type="NCBI Taxonomy" id="1798406"/>
    <lineage>
        <taxon>Bacteria</taxon>
        <taxon>Candidatus Harrisoniibacteriota</taxon>
    </lineage>
</organism>
<protein>
    <recommendedName>
        <fullName evidence="4">Phage holin family protein</fullName>
    </recommendedName>
</protein>
<evidence type="ECO:0000256" key="1">
    <source>
        <dbReference type="SAM" id="Phobius"/>
    </source>
</evidence>
<name>A0A1G1ZNC4_9BACT</name>
<feature type="transmembrane region" description="Helical" evidence="1">
    <location>
        <begin position="32"/>
        <end position="49"/>
    </location>
</feature>
<feature type="transmembrane region" description="Helical" evidence="1">
    <location>
        <begin position="92"/>
        <end position="113"/>
    </location>
</feature>
<dbReference type="STRING" id="1798406.A3A04_00855"/>
<gene>
    <name evidence="2" type="ORF">A3A04_00855</name>
</gene>
<evidence type="ECO:0008006" key="4">
    <source>
        <dbReference type="Google" id="ProtNLM"/>
    </source>
</evidence>
<proteinExistence type="predicted"/>